<evidence type="ECO:0000313" key="8">
    <source>
        <dbReference type="Proteomes" id="UP000321577"/>
    </source>
</evidence>
<comment type="subcellular location">
    <subcellularLocation>
        <location evidence="1 4">Cell outer membrane</location>
    </subcellularLocation>
</comment>
<dbReference type="InterPro" id="IPR008969">
    <property type="entry name" value="CarboxyPept-like_regulatory"/>
</dbReference>
<reference evidence="7 8" key="1">
    <citation type="submission" date="2019-07" db="EMBL/GenBank/DDBJ databases">
        <title>Whole genome shotgun sequence of Brevifollis gellanilyticus NBRC 108608.</title>
        <authorList>
            <person name="Hosoyama A."/>
            <person name="Uohara A."/>
            <person name="Ohji S."/>
            <person name="Ichikawa N."/>
        </authorList>
    </citation>
    <scope>NUCLEOTIDE SEQUENCE [LARGE SCALE GENOMIC DNA]</scope>
    <source>
        <strain evidence="7 8">NBRC 108608</strain>
    </source>
</reference>
<dbReference type="InterPro" id="IPR037066">
    <property type="entry name" value="Plug_dom_sf"/>
</dbReference>
<comment type="caution">
    <text evidence="7">The sequence shown here is derived from an EMBL/GenBank/DDBJ whole genome shotgun (WGS) entry which is preliminary data.</text>
</comment>
<dbReference type="Gene3D" id="2.60.40.1120">
    <property type="entry name" value="Carboxypeptidase-like, regulatory domain"/>
    <property type="match status" value="1"/>
</dbReference>
<evidence type="ECO:0000259" key="5">
    <source>
        <dbReference type="Pfam" id="PF00593"/>
    </source>
</evidence>
<feature type="domain" description="TonB-dependent receptor plug" evidence="6">
    <location>
        <begin position="149"/>
        <end position="233"/>
    </location>
</feature>
<dbReference type="InterPro" id="IPR000531">
    <property type="entry name" value="Beta-barrel_TonB"/>
</dbReference>
<dbReference type="InterPro" id="IPR012910">
    <property type="entry name" value="Plug_dom"/>
</dbReference>
<dbReference type="AlphaFoldDB" id="A0A512MDN7"/>
<proteinExistence type="inferred from homology"/>
<dbReference type="PANTHER" id="PTHR40980:SF4">
    <property type="entry name" value="TONB-DEPENDENT RECEPTOR-LIKE BETA-BARREL DOMAIN-CONTAINING PROTEIN"/>
    <property type="match status" value="1"/>
</dbReference>
<keyword evidence="2 4" id="KW-0472">Membrane</keyword>
<keyword evidence="3" id="KW-0998">Cell outer membrane</keyword>
<evidence type="ECO:0000256" key="4">
    <source>
        <dbReference type="RuleBase" id="RU003357"/>
    </source>
</evidence>
<dbReference type="Gene3D" id="2.40.170.20">
    <property type="entry name" value="TonB-dependent receptor, beta-barrel domain"/>
    <property type="match status" value="1"/>
</dbReference>
<dbReference type="EMBL" id="BKAG01000037">
    <property type="protein sequence ID" value="GEP44850.1"/>
    <property type="molecule type" value="Genomic_DNA"/>
</dbReference>
<dbReference type="GO" id="GO:0009279">
    <property type="term" value="C:cell outer membrane"/>
    <property type="evidence" value="ECO:0007669"/>
    <property type="project" value="UniProtKB-SubCell"/>
</dbReference>
<dbReference type="Pfam" id="PF00593">
    <property type="entry name" value="TonB_dep_Rec_b-barrel"/>
    <property type="match status" value="1"/>
</dbReference>
<name>A0A512MDN7_9BACT</name>
<dbReference type="SUPFAM" id="SSF56935">
    <property type="entry name" value="Porins"/>
    <property type="match status" value="1"/>
</dbReference>
<feature type="domain" description="TonB-dependent receptor-like beta-barrel" evidence="5">
    <location>
        <begin position="507"/>
        <end position="987"/>
    </location>
</feature>
<accession>A0A512MDN7</accession>
<gene>
    <name evidence="7" type="ORF">BGE01nite_41410</name>
</gene>
<keyword evidence="4" id="KW-0798">TonB box</keyword>
<dbReference type="InterPro" id="IPR036942">
    <property type="entry name" value="Beta-barrel_TonB_sf"/>
</dbReference>
<evidence type="ECO:0000256" key="2">
    <source>
        <dbReference type="ARBA" id="ARBA00023136"/>
    </source>
</evidence>
<dbReference type="SUPFAM" id="SSF49464">
    <property type="entry name" value="Carboxypeptidase regulatory domain-like"/>
    <property type="match status" value="1"/>
</dbReference>
<keyword evidence="8" id="KW-1185">Reference proteome</keyword>
<evidence type="ECO:0000259" key="6">
    <source>
        <dbReference type="Pfam" id="PF07715"/>
    </source>
</evidence>
<organism evidence="7 8">
    <name type="scientific">Brevifollis gellanilyticus</name>
    <dbReference type="NCBI Taxonomy" id="748831"/>
    <lineage>
        <taxon>Bacteria</taxon>
        <taxon>Pseudomonadati</taxon>
        <taxon>Verrucomicrobiota</taxon>
        <taxon>Verrucomicrobiia</taxon>
        <taxon>Verrucomicrobiales</taxon>
        <taxon>Verrucomicrobiaceae</taxon>
    </lineage>
</organism>
<sequence length="1021" mass="112293">MVSHFLPFRPVRTLVLNSLLTALVLLLTTPHIWAQSANGGLRGTVLDADFSVPVAGATVVLEGSNMSASTGEDGSFFINNIPSGSYAVLVSKEGFIRERRGDLVVTSGSVKEVDLEMTAEVVELDEFVVNQEEIVDTSSSTMSVDIRKDLKSFTDVLGAQFIAQTGASDAAKLLAKSTGVNVADGKFVVVRGLSDRYNSVTLNGLRVPSSDPDRRAVALDLFPSAVIQDVRTNKTFLPDMPGEATGAGIDIKTKSVPDKDFYNFKTGTGFNTNVTGDDSFLSYKGGGTGLLGTVGERAIPGFLKAADLPGPGQDGYTDTPADRAFRQRVNDTLSKEMGTQEKSAPVDFTLEASMGIRGEFMGAPAGLTIAVDYSKKYTGNDDDRIGRYFFSEAAGDLGLVNQVRRNAVVHNGQETMRAGMLVSLGIELDTDSQITATYFFNRVAEDRASLQFGVDPDQNAGVLDYRESILYTERQLRVFQLEGEHLMDREHDFKFNWALSYNQSSQLEPDSRFVNARVDEGTGNYFQPPLSAVPPFQRFWRELQDENYTARMDIETRILGDGGDSAPNVKMKFGGLLDYSDRSYRADSFAYSTGFDNPGFPAAAVGAFPGFPGFGGKPRANNEQTWGDVFLYGNVPITQVSTSTFGTFLFRTNDPETYNASQMISAGYVMFDADLGGGLNVTFGARAETTDLKTLASPVYTYLDEPIRFALLSAEQRNDIVYQQLINDAFGGDVAAQNDPRLEARRRANISEISILPSLSASWDYAESQRLRGAISRTVARPSFKEISPVAFVNVESGDIFVGNADLQMSDIINYDTRWEWFPEPGAMIGASFFAKHIENPIEFSQDGDIQRFINVESGRVYGMELEFQRSLNFITEELGHFSVGANYSYIQSSATRPEVGRESIYGPTRRLQGQPDYIFNANLTYDNPDTGWSFGTFLNVVGPQLFAVAFNYQDPDILQEPFTTLDMSISKRIGKNAKLTFRAQNLLNETMVRYYNNPQRPIHSTRSPGINYSVSLGLSW</sequence>
<comment type="similarity">
    <text evidence="4">Belongs to the TonB-dependent receptor family.</text>
</comment>
<dbReference type="Proteomes" id="UP000321577">
    <property type="component" value="Unassembled WGS sequence"/>
</dbReference>
<dbReference type="PANTHER" id="PTHR40980">
    <property type="entry name" value="PLUG DOMAIN-CONTAINING PROTEIN"/>
    <property type="match status" value="1"/>
</dbReference>
<dbReference type="OrthoDB" id="9768470at2"/>
<evidence type="ECO:0000313" key="7">
    <source>
        <dbReference type="EMBL" id="GEP44850.1"/>
    </source>
</evidence>
<evidence type="ECO:0000256" key="3">
    <source>
        <dbReference type="ARBA" id="ARBA00023237"/>
    </source>
</evidence>
<dbReference type="Pfam" id="PF13620">
    <property type="entry name" value="CarboxypepD_reg"/>
    <property type="match status" value="1"/>
</dbReference>
<evidence type="ECO:0000256" key="1">
    <source>
        <dbReference type="ARBA" id="ARBA00004442"/>
    </source>
</evidence>
<dbReference type="Gene3D" id="2.170.130.10">
    <property type="entry name" value="TonB-dependent receptor, plug domain"/>
    <property type="match status" value="1"/>
</dbReference>
<dbReference type="Pfam" id="PF07715">
    <property type="entry name" value="Plug"/>
    <property type="match status" value="1"/>
</dbReference>
<protein>
    <submittedName>
        <fullName evidence="7">Outer membrane protein</fullName>
    </submittedName>
</protein>